<feature type="region of interest" description="Disordered" evidence="1">
    <location>
        <begin position="712"/>
        <end position="731"/>
    </location>
</feature>
<feature type="transmembrane region" description="Helical" evidence="2">
    <location>
        <begin position="240"/>
        <end position="269"/>
    </location>
</feature>
<name>A0A3N2PVZ8_SODAK</name>
<keyword evidence="2" id="KW-0472">Membrane</keyword>
<dbReference type="RefSeq" id="XP_028466458.1">
    <property type="nucleotide sequence ID" value="XM_028614203.1"/>
</dbReference>
<organism evidence="3 4">
    <name type="scientific">Sodiomyces alkalinus (strain CBS 110278 / VKM F-3762 / F11)</name>
    <name type="common">Alkaliphilic filamentous fungus</name>
    <dbReference type="NCBI Taxonomy" id="1314773"/>
    <lineage>
        <taxon>Eukaryota</taxon>
        <taxon>Fungi</taxon>
        <taxon>Dikarya</taxon>
        <taxon>Ascomycota</taxon>
        <taxon>Pezizomycotina</taxon>
        <taxon>Sordariomycetes</taxon>
        <taxon>Hypocreomycetidae</taxon>
        <taxon>Glomerellales</taxon>
        <taxon>Plectosphaerellaceae</taxon>
        <taxon>Sodiomyces</taxon>
    </lineage>
</organism>
<dbReference type="OrthoDB" id="10574152at2759"/>
<keyword evidence="4" id="KW-1185">Reference proteome</keyword>
<proteinExistence type="predicted"/>
<reference evidence="3 4" key="1">
    <citation type="journal article" date="2018" name="Mol. Ecol.">
        <title>The obligate alkalophilic soda-lake fungus Sodiomyces alkalinus has shifted to a protein diet.</title>
        <authorList>
            <person name="Grum-Grzhimaylo A.A."/>
            <person name="Falkoski D.L."/>
            <person name="van den Heuvel J."/>
            <person name="Valero-Jimenez C.A."/>
            <person name="Min B."/>
            <person name="Choi I.G."/>
            <person name="Lipzen A."/>
            <person name="Daum C.G."/>
            <person name="Aanen D.K."/>
            <person name="Tsang A."/>
            <person name="Henrissat B."/>
            <person name="Bilanenko E.N."/>
            <person name="de Vries R.P."/>
            <person name="van Kan J.A.L."/>
            <person name="Grigoriev I.V."/>
            <person name="Debets A.J.M."/>
        </authorList>
    </citation>
    <scope>NUCLEOTIDE SEQUENCE [LARGE SCALE GENOMIC DNA]</scope>
    <source>
        <strain evidence="3 4">F11</strain>
    </source>
</reference>
<evidence type="ECO:0000313" key="4">
    <source>
        <dbReference type="Proteomes" id="UP000272025"/>
    </source>
</evidence>
<keyword evidence="2" id="KW-1133">Transmembrane helix</keyword>
<dbReference type="AlphaFoldDB" id="A0A3N2PVZ8"/>
<keyword evidence="2" id="KW-0812">Transmembrane</keyword>
<evidence type="ECO:0000313" key="3">
    <source>
        <dbReference type="EMBL" id="ROT38652.1"/>
    </source>
</evidence>
<gene>
    <name evidence="3" type="ORF">SODALDRAFT_359756</name>
</gene>
<evidence type="ECO:0000256" key="2">
    <source>
        <dbReference type="SAM" id="Phobius"/>
    </source>
</evidence>
<dbReference type="EMBL" id="ML119055">
    <property type="protein sequence ID" value="ROT38652.1"/>
    <property type="molecule type" value="Genomic_DNA"/>
</dbReference>
<dbReference type="Proteomes" id="UP000272025">
    <property type="component" value="Unassembled WGS sequence"/>
</dbReference>
<accession>A0A3N2PVZ8</accession>
<sequence>MYTTIGLTWLGTTIVHLRQFEHGFKDLVWEDDTIVGGTGDRKRCEGGGREKQRQERPQGFYSVNGALPLRLLCALEVKWTDKVPVHTLGTLIGWPARQQAQSSTSHVTFSWGHEPAAKIHMYRTYFTPPTNSLLKIGGGSLPNFSLLVCLAKPAPAPRGRISAYDGDGCCMAWHGVAWHGILQVRLTTYIDPLLSLFRCLLLPLLSLPLVASPLLSSPLLSSPLLSSPPLSEPIGLSPSAVIMSVVVIAIVCPIVGVLLVAVGCGFWSCSSYRRRMKRFEDSGLPAKIRKSGPHDTLEAALGRDFGDRVQKSTAHVLASHKRSELQGFRGGVWMSHHATAAGVLEHCRIFAHEHMFEIRPRRPDDASKLEAGEPAREALVAVGDSVLEYTSEPRTLGEEGQQRILAAAAAAATASEASNSKSKQGQEQENADAALAAAGLLLVGTPSRPTADGIDALLRTVVGSFDDAQSPQRRKHQWNHLVRQISAAVVDRPNRPNYESVVGSRSTNYRYGTTLVDRAVRANVWASHAEGLRRSTPPSEPAALCAAIAEAKAFAKDMAKQYERAGVDLHLATGFKNDRARHVDYWFIINPPGVGSSLSTTGGGGGGGGGGVSGWHSAFVQHGTGAGLLVAGRPSLRRRSRRLAPARGCLHLGVPSAAWLTDHGGATLVLQDGREDGQFGSRSKHDELVAAPWNLNTHSRRPQNGLHCVQKHGRRSTVKRHRPCSRDHRRTEGKVPPNLLYQVLYWVSRTRDGELWGPQAAGIAPDSEVLGFSLGGDVHVHAHVHLGPAHQPHSLEYASCLCFGGHKLARILPGGAVIVVPSSPGHATTHETTPHKFQLQGLAKW</sequence>
<dbReference type="GeneID" id="39582681"/>
<feature type="transmembrane region" description="Helical" evidence="2">
    <location>
        <begin position="200"/>
        <end position="220"/>
    </location>
</feature>
<protein>
    <submittedName>
        <fullName evidence="3">Uncharacterized protein</fullName>
    </submittedName>
</protein>
<feature type="compositionally biased region" description="Basic residues" evidence="1">
    <location>
        <begin position="712"/>
        <end position="723"/>
    </location>
</feature>
<evidence type="ECO:0000256" key="1">
    <source>
        <dbReference type="SAM" id="MobiDB-lite"/>
    </source>
</evidence>